<sequence>MYAKLYADRRRDITMLEVTASKISRRLNTTSYDAERRDNESANAQSSRLEMISIRPQSNHATLDSSTHVIPLLIHLSTSTTLRAAYAIDRADVQKSS</sequence>
<gene>
    <name evidence="1" type="ORF">MCHLO_14074</name>
</gene>
<evidence type="ECO:0000313" key="2">
    <source>
        <dbReference type="Proteomes" id="UP000815677"/>
    </source>
</evidence>
<organism evidence="1 2">
    <name type="scientific">Mycena chlorophos</name>
    <name type="common">Agaric fungus</name>
    <name type="synonym">Agaricus chlorophos</name>
    <dbReference type="NCBI Taxonomy" id="658473"/>
    <lineage>
        <taxon>Eukaryota</taxon>
        <taxon>Fungi</taxon>
        <taxon>Dikarya</taxon>
        <taxon>Basidiomycota</taxon>
        <taxon>Agaricomycotina</taxon>
        <taxon>Agaricomycetes</taxon>
        <taxon>Agaricomycetidae</taxon>
        <taxon>Agaricales</taxon>
        <taxon>Marasmiineae</taxon>
        <taxon>Mycenaceae</taxon>
        <taxon>Mycena</taxon>
    </lineage>
</organism>
<evidence type="ECO:0000313" key="1">
    <source>
        <dbReference type="EMBL" id="GAT57557.1"/>
    </source>
</evidence>
<protein>
    <submittedName>
        <fullName evidence="1">Uncharacterized protein</fullName>
    </submittedName>
</protein>
<dbReference type="Proteomes" id="UP000815677">
    <property type="component" value="Unassembled WGS sequence"/>
</dbReference>
<name>A0ABQ0M2P0_MYCCL</name>
<reference evidence="1" key="1">
    <citation type="submission" date="2014-09" db="EMBL/GenBank/DDBJ databases">
        <title>Genome sequence of the luminous mushroom Mycena chlorophos for searching fungal bioluminescence genes.</title>
        <authorList>
            <person name="Tanaka Y."/>
            <person name="Kasuga D."/>
            <person name="Oba Y."/>
            <person name="Hase S."/>
            <person name="Sato K."/>
            <person name="Oba Y."/>
            <person name="Sakakibara Y."/>
        </authorList>
    </citation>
    <scope>NUCLEOTIDE SEQUENCE</scope>
</reference>
<accession>A0ABQ0M2P0</accession>
<dbReference type="EMBL" id="DF849486">
    <property type="protein sequence ID" value="GAT57557.1"/>
    <property type="molecule type" value="Genomic_DNA"/>
</dbReference>
<proteinExistence type="predicted"/>
<keyword evidence="2" id="KW-1185">Reference proteome</keyword>